<evidence type="ECO:0000313" key="8">
    <source>
        <dbReference type="Proteomes" id="UP000245921"/>
    </source>
</evidence>
<dbReference type="PANTHER" id="PTHR33529:SF6">
    <property type="entry name" value="YJGP_YJGQ FAMILY PERMEASE"/>
    <property type="match status" value="1"/>
</dbReference>
<feature type="transmembrane region" description="Helical" evidence="6">
    <location>
        <begin position="53"/>
        <end position="78"/>
    </location>
</feature>
<keyword evidence="2" id="KW-1003">Cell membrane</keyword>
<dbReference type="GO" id="GO:0015920">
    <property type="term" value="P:lipopolysaccharide transport"/>
    <property type="evidence" value="ECO:0007669"/>
    <property type="project" value="TreeGrafter"/>
</dbReference>
<feature type="transmembrane region" description="Helical" evidence="6">
    <location>
        <begin position="99"/>
        <end position="118"/>
    </location>
</feature>
<evidence type="ECO:0000256" key="2">
    <source>
        <dbReference type="ARBA" id="ARBA00022475"/>
    </source>
</evidence>
<dbReference type="Pfam" id="PF03739">
    <property type="entry name" value="LptF_LptG"/>
    <property type="match status" value="1"/>
</dbReference>
<dbReference type="EMBL" id="QGGI01000002">
    <property type="protein sequence ID" value="PWJ96315.1"/>
    <property type="molecule type" value="Genomic_DNA"/>
</dbReference>
<sequence length="1146" mass="134574">MIRLIKYISREFFSPFLMGLFGFVIFVSVQLLYELSEIIVRNKVGFDKLLLLIWYNLPYFVSMGIPVGVLFGIFWLMSRLSNDNEIIAIQTLGIPAKRLMIPFLIISILLSFFTFMLFDSIVPKSNYEAKQAMAKYIYQKPEAVISDNEFVDLGDNRYLFVKELDRENGTLYDILLYEVDYKKTTVFHAQKAKKYPDGWKMENGRSFRVDSNGFLEFDLSFKSLSLDLEKDVEEFLNFGKSANEMTSKELKEKIDTFSKLGSDVSGLIVSFQSKFANALAPLVISILGVSLSLFLNLKSKSWSVITTFLLVVLYQGSGAWLNALGKEKIINPVLSAWIPDILFGIVGILLFFLLDTEISFKITEPLKKIFVVLIALLIFPSISYSANVNIESNDFQIIDDILQFNQELKILYKDSIITAEKGSAVLNDDNTINSAELTGNVIYTHGESTIEASTMTINFEKDDSFFINSYTLQKYKDDKNEVEVKVWSEEIYKPLEDDYFISEKTKMTTCKDCITYYFKSRKVTIYPEKFLIARDVTLEFFGVPVLYLPFYFQSLNEDDNEPFSLKFDYENNKLTFLIGINYLFENESLLKLKYGMTNDFENSLTYQKFLFKYGIKVFDKYLYLYSNIENNINTELGFEYDIYDKDSYMRLTQDNKNTLMKFDLYIPELKTPYGNIKNIRSNVYWNENTLYYIKFLQAYTDAYQKKYKKSIISLSRLGVNLEYKNLNGFNIVEAWKEKNSRIEVKGKYGFYSKYSNLTGDLYYNLTSESSKVLNNQIDSKNKFEYDYTLNKFKLLDIDGKTGFETTSNFNHKRDFTENSKYSIGHTLFDFTLKPKIDMSWNILEFGNFVEFKKVFENSLTPSATDEVNYGDYIGYKLSFFENNFKNAARITRKYNFLKDGFDKISYLELKTDTSLNIFNFKNQLQTKTLFDTDIEIKPKTTEVKFKSELKPFYHTSEFTYKHNEEKPIEYILNKEKVLFNRNRLEIEYKIYPYEEEIEKILPELLSSYSFYIFGNKLIGKFNIKDDYNRFELYKNKFLEENSLFSMTFGGNYYRKENFLTASIGIESRDEKEFADMEFEYDIENEILDFKKFEIQKRIICWTFNIKADISFLPQFELKKFTLTFFINNLPNKNVAFSDDGFEFGLM</sequence>
<proteinExistence type="predicted"/>
<evidence type="ECO:0000256" key="3">
    <source>
        <dbReference type="ARBA" id="ARBA00022692"/>
    </source>
</evidence>
<evidence type="ECO:0000256" key="5">
    <source>
        <dbReference type="ARBA" id="ARBA00023136"/>
    </source>
</evidence>
<evidence type="ECO:0000256" key="4">
    <source>
        <dbReference type="ARBA" id="ARBA00022989"/>
    </source>
</evidence>
<protein>
    <submittedName>
        <fullName evidence="7">LPS export ABC transporter permease LptG</fullName>
    </submittedName>
</protein>
<dbReference type="GO" id="GO:0043190">
    <property type="term" value="C:ATP-binding cassette (ABC) transporter complex"/>
    <property type="evidence" value="ECO:0007669"/>
    <property type="project" value="TreeGrafter"/>
</dbReference>
<organism evidence="7 8">
    <name type="scientific">Oceanotoga teriensis</name>
    <dbReference type="NCBI Taxonomy" id="515440"/>
    <lineage>
        <taxon>Bacteria</taxon>
        <taxon>Thermotogati</taxon>
        <taxon>Thermotogota</taxon>
        <taxon>Thermotogae</taxon>
        <taxon>Petrotogales</taxon>
        <taxon>Petrotogaceae</taxon>
        <taxon>Oceanotoga</taxon>
    </lineage>
</organism>
<dbReference type="PANTHER" id="PTHR33529">
    <property type="entry name" value="SLR0882 PROTEIN-RELATED"/>
    <property type="match status" value="1"/>
</dbReference>
<reference evidence="7 8" key="1">
    <citation type="submission" date="2018-05" db="EMBL/GenBank/DDBJ databases">
        <title>Genomic Encyclopedia of Type Strains, Phase IV (KMG-IV): sequencing the most valuable type-strain genomes for metagenomic binning, comparative biology and taxonomic classification.</title>
        <authorList>
            <person name="Goeker M."/>
        </authorList>
    </citation>
    <scope>NUCLEOTIDE SEQUENCE [LARGE SCALE GENOMIC DNA]</scope>
    <source>
        <strain evidence="7 8">DSM 24906</strain>
    </source>
</reference>
<feature type="transmembrane region" description="Helical" evidence="6">
    <location>
        <begin position="366"/>
        <end position="386"/>
    </location>
</feature>
<feature type="transmembrane region" description="Helical" evidence="6">
    <location>
        <begin position="333"/>
        <end position="354"/>
    </location>
</feature>
<feature type="transmembrane region" description="Helical" evidence="6">
    <location>
        <begin position="12"/>
        <end position="33"/>
    </location>
</feature>
<dbReference type="Proteomes" id="UP000245921">
    <property type="component" value="Unassembled WGS sequence"/>
</dbReference>
<keyword evidence="8" id="KW-1185">Reference proteome</keyword>
<keyword evidence="5 6" id="KW-0472">Membrane</keyword>
<evidence type="ECO:0000313" key="7">
    <source>
        <dbReference type="EMBL" id="PWJ96315.1"/>
    </source>
</evidence>
<comment type="caution">
    <text evidence="7">The sequence shown here is derived from an EMBL/GenBank/DDBJ whole genome shotgun (WGS) entry which is preliminary data.</text>
</comment>
<feature type="transmembrane region" description="Helical" evidence="6">
    <location>
        <begin position="302"/>
        <end position="321"/>
    </location>
</feature>
<dbReference type="InterPro" id="IPR005495">
    <property type="entry name" value="LptG/LptF_permease"/>
</dbReference>
<name>A0AA45HJU4_9BACT</name>
<keyword evidence="4 6" id="KW-1133">Transmembrane helix</keyword>
<dbReference type="RefSeq" id="WP_109603932.1">
    <property type="nucleotide sequence ID" value="NZ_QGGI01000002.1"/>
</dbReference>
<evidence type="ECO:0000256" key="6">
    <source>
        <dbReference type="SAM" id="Phobius"/>
    </source>
</evidence>
<accession>A0AA45HJU4</accession>
<comment type="subcellular location">
    <subcellularLocation>
        <location evidence="1">Cell membrane</location>
        <topology evidence="1">Multi-pass membrane protein</topology>
    </subcellularLocation>
</comment>
<gene>
    <name evidence="7" type="ORF">C7380_102233</name>
</gene>
<keyword evidence="3 6" id="KW-0812">Transmembrane</keyword>
<feature type="transmembrane region" description="Helical" evidence="6">
    <location>
        <begin position="275"/>
        <end position="295"/>
    </location>
</feature>
<dbReference type="AlphaFoldDB" id="A0AA45HJU4"/>
<evidence type="ECO:0000256" key="1">
    <source>
        <dbReference type="ARBA" id="ARBA00004651"/>
    </source>
</evidence>